<dbReference type="HOGENOM" id="CLU_3243092_0_0_1"/>
<sequence>MHLCYANDIMHAVSKEQLNSCFVKNCNKLCKTDSERKYASVPV</sequence>
<accession>K3ZGM0</accession>
<dbReference type="InParanoid" id="K3ZGM0"/>
<dbReference type="EnsemblPlants" id="KQL13053">
    <property type="protein sequence ID" value="KQL13053"/>
    <property type="gene ID" value="SETIT_025722mg"/>
</dbReference>
<dbReference type="Gramene" id="KQL13053">
    <property type="protein sequence ID" value="KQL13053"/>
    <property type="gene ID" value="SETIT_025722mg"/>
</dbReference>
<reference evidence="2" key="1">
    <citation type="journal article" date="2012" name="Nat. Biotechnol.">
        <title>Reference genome sequence of the model plant Setaria.</title>
        <authorList>
            <person name="Bennetzen J.L."/>
            <person name="Schmutz J."/>
            <person name="Wang H."/>
            <person name="Percifield R."/>
            <person name="Hawkins J."/>
            <person name="Pontaroli A.C."/>
            <person name="Estep M."/>
            <person name="Feng L."/>
            <person name="Vaughn J.N."/>
            <person name="Grimwood J."/>
            <person name="Jenkins J."/>
            <person name="Barry K."/>
            <person name="Lindquist E."/>
            <person name="Hellsten U."/>
            <person name="Deshpande S."/>
            <person name="Wang X."/>
            <person name="Wu X."/>
            <person name="Mitros T."/>
            <person name="Triplett J."/>
            <person name="Yang X."/>
            <person name="Ye C.Y."/>
            <person name="Mauro-Herrera M."/>
            <person name="Wang L."/>
            <person name="Li P."/>
            <person name="Sharma M."/>
            <person name="Sharma R."/>
            <person name="Ronald P.C."/>
            <person name="Panaud O."/>
            <person name="Kellogg E.A."/>
            <person name="Brutnell T.P."/>
            <person name="Doust A.N."/>
            <person name="Tuskan G.A."/>
            <person name="Rokhsar D."/>
            <person name="Devos K.M."/>
        </authorList>
    </citation>
    <scope>NUCLEOTIDE SEQUENCE [LARGE SCALE GENOMIC DNA]</scope>
    <source>
        <strain evidence="2">cv. Yugu1</strain>
    </source>
</reference>
<reference evidence="1" key="2">
    <citation type="submission" date="2018-08" db="UniProtKB">
        <authorList>
            <consortium name="EnsemblPlants"/>
        </authorList>
    </citation>
    <scope>IDENTIFICATION</scope>
    <source>
        <strain evidence="1">Yugu1</strain>
    </source>
</reference>
<dbReference type="EMBL" id="AGNK02001420">
    <property type="status" value="NOT_ANNOTATED_CDS"/>
    <property type="molecule type" value="Genomic_DNA"/>
</dbReference>
<organism evidence="1 2">
    <name type="scientific">Setaria italica</name>
    <name type="common">Foxtail millet</name>
    <name type="synonym">Panicum italicum</name>
    <dbReference type="NCBI Taxonomy" id="4555"/>
    <lineage>
        <taxon>Eukaryota</taxon>
        <taxon>Viridiplantae</taxon>
        <taxon>Streptophyta</taxon>
        <taxon>Embryophyta</taxon>
        <taxon>Tracheophyta</taxon>
        <taxon>Spermatophyta</taxon>
        <taxon>Magnoliopsida</taxon>
        <taxon>Liliopsida</taxon>
        <taxon>Poales</taxon>
        <taxon>Poaceae</taxon>
        <taxon>PACMAD clade</taxon>
        <taxon>Panicoideae</taxon>
        <taxon>Panicodae</taxon>
        <taxon>Paniceae</taxon>
        <taxon>Cenchrinae</taxon>
        <taxon>Setaria</taxon>
    </lineage>
</organism>
<evidence type="ECO:0000313" key="1">
    <source>
        <dbReference type="EnsemblPlants" id="KQL13053"/>
    </source>
</evidence>
<dbReference type="AlphaFoldDB" id="K3ZGM0"/>
<keyword evidence="2" id="KW-1185">Reference proteome</keyword>
<proteinExistence type="predicted"/>
<name>K3ZGM0_SETIT</name>
<protein>
    <submittedName>
        <fullName evidence="1">Uncharacterized protein</fullName>
    </submittedName>
</protein>
<evidence type="ECO:0000313" key="2">
    <source>
        <dbReference type="Proteomes" id="UP000004995"/>
    </source>
</evidence>
<dbReference type="Proteomes" id="UP000004995">
    <property type="component" value="Unassembled WGS sequence"/>
</dbReference>